<evidence type="ECO:0000313" key="1">
    <source>
        <dbReference type="EMBL" id="BAC97707.1"/>
    </source>
</evidence>
<dbReference type="KEGG" id="vvy:VVA1681"/>
<dbReference type="Proteomes" id="UP000002675">
    <property type="component" value="Chromosome II"/>
</dbReference>
<evidence type="ECO:0000313" key="2">
    <source>
        <dbReference type="Proteomes" id="UP000002675"/>
    </source>
</evidence>
<sequence length="64" mass="7268">MRDRNLPIVDRDHGDALTARHPIYSVKRDVGNASTRHKIGVNKGVFCFSDVSPIILFCRFSPDR</sequence>
<dbReference type="HOGENOM" id="CLU_2866688_0_0_6"/>
<organism evidence="1 2">
    <name type="scientific">Vibrio vulnificus (strain YJ016)</name>
    <dbReference type="NCBI Taxonomy" id="196600"/>
    <lineage>
        <taxon>Bacteria</taxon>
        <taxon>Pseudomonadati</taxon>
        <taxon>Pseudomonadota</taxon>
        <taxon>Gammaproteobacteria</taxon>
        <taxon>Vibrionales</taxon>
        <taxon>Vibrionaceae</taxon>
        <taxon>Vibrio</taxon>
    </lineage>
</organism>
<name>Q7MBQ9_VIBVY</name>
<dbReference type="EMBL" id="BA000038">
    <property type="protein sequence ID" value="BAC97707.1"/>
    <property type="molecule type" value="Genomic_DNA"/>
</dbReference>
<dbReference type="AlphaFoldDB" id="Q7MBQ9"/>
<gene>
    <name evidence="1" type="ordered locus">VVA1681</name>
</gene>
<accession>Q7MBQ9</accession>
<protein>
    <submittedName>
        <fullName evidence="1">Uncharacterized protein</fullName>
    </submittedName>
</protein>
<reference evidence="1 2" key="1">
    <citation type="journal article" date="2003" name="Genome Res.">
        <title>Comparative genome analysis of Vibrio vulnificus, a marine pathogen.</title>
        <authorList>
            <person name="Chen C.Y."/>
            <person name="Wu K.M."/>
            <person name="Chang Y.C."/>
            <person name="Chang C.H."/>
            <person name="Tsai H.C."/>
            <person name="Liao T.L."/>
            <person name="Liu Y.M."/>
            <person name="Chen H.J."/>
            <person name="Shen A.B."/>
            <person name="Li J.C."/>
            <person name="Su T.L."/>
            <person name="Shao C.P."/>
            <person name="Lee C.T."/>
            <person name="Hor L.I."/>
            <person name="Tsai S.F."/>
        </authorList>
    </citation>
    <scope>NUCLEOTIDE SEQUENCE [LARGE SCALE GENOMIC DNA]</scope>
    <source>
        <strain evidence="1 2">YJ016</strain>
    </source>
</reference>
<proteinExistence type="predicted"/>